<feature type="active site" description="Proton acceptor" evidence="11">
    <location>
        <position position="414"/>
    </location>
</feature>
<organism evidence="18">
    <name type="scientific">Nephromyces sp. MMRI</name>
    <dbReference type="NCBI Taxonomy" id="2496275"/>
    <lineage>
        <taxon>Eukaryota</taxon>
        <taxon>Sar</taxon>
        <taxon>Alveolata</taxon>
        <taxon>Apicomplexa</taxon>
        <taxon>Aconoidasida</taxon>
        <taxon>Nephromycida</taxon>
        <taxon>Nephromyces</taxon>
    </lineage>
</organism>
<dbReference type="PROSITE" id="PS00737">
    <property type="entry name" value="THIOLASE_2"/>
    <property type="match status" value="1"/>
</dbReference>
<dbReference type="CDD" id="cd00751">
    <property type="entry name" value="thiolase"/>
    <property type="match status" value="1"/>
</dbReference>
<keyword evidence="8" id="KW-0576">Peroxisome</keyword>
<keyword evidence="5" id="KW-0276">Fatty acid metabolism</keyword>
<evidence type="ECO:0000256" key="6">
    <source>
        <dbReference type="ARBA" id="ARBA00022946"/>
    </source>
</evidence>
<sequence>MHRLQNLSDLTPSVPTNNSNKKNYHWKNTIKNAGPSPQSPDDIVICGAVRTALTKAKRGGFKDTKTEELLAPLFTALIEETGLKKDAIQDICIGNVLQRSVALCSRVSQYFAGVPSSVPVHTINRQCSSGLQAIAAVAASIKANYIDIGLAGGVESMTNYEMSDALSPSDISTSAYDVELARNCLIPMGVVSELFTEKMKYSRNNLDIIGVHSQKKAAKANEMGLFKEEIVPVTTMFKDSNGNTKEILVQEDDGIRPNTNLKNLEKLKSPFKKGGSSHSGNSSQKSDGAALCIVARRSKAEELGLPIIAKFHAFSLVGVAPEQYPEGPALAIPKVLKETGLTMGDIDIFEVNEAFASVVHHTIEELKIPQHKLNPKGGAIAIGHPLGCTGARQLATLLPELRRTKSRYGIVSMCIGTGMGAAAVFENLIL</sequence>
<feature type="region of interest" description="Disordered" evidence="13">
    <location>
        <begin position="1"/>
        <end position="38"/>
    </location>
</feature>
<evidence type="ECO:0000256" key="1">
    <source>
        <dbReference type="ARBA" id="ARBA00004275"/>
    </source>
</evidence>
<dbReference type="InterPro" id="IPR020613">
    <property type="entry name" value="Thiolase_CS"/>
</dbReference>
<dbReference type="SUPFAM" id="SSF53901">
    <property type="entry name" value="Thiolase-like"/>
    <property type="match status" value="1"/>
</dbReference>
<evidence type="ECO:0000256" key="13">
    <source>
        <dbReference type="SAM" id="MobiDB-lite"/>
    </source>
</evidence>
<reference evidence="18" key="1">
    <citation type="journal article" date="2018" name="Genome Biol. Evol.">
        <title>Nephromyces encodes a urate metabolism pathway and predicted peroxisomes, demonstrating these are not ancient losses of apicomplexans.</title>
        <authorList>
            <person name="Paight C."/>
            <person name="Slamovits C.H."/>
            <person name="Saffo M.B."/>
            <person name="Lane C.E."/>
        </authorList>
    </citation>
    <scope>NUCLEOTIDE SEQUENCE</scope>
    <source>
        <strain evidence="17">Neph106</strain>
        <strain evidence="18">Neph107</strain>
        <strain evidence="16">Neph22</strain>
    </source>
</reference>
<feature type="active site" description="Proton acceptor" evidence="11">
    <location>
        <position position="384"/>
    </location>
</feature>
<dbReference type="GO" id="GO:0005777">
    <property type="term" value="C:peroxisome"/>
    <property type="evidence" value="ECO:0007669"/>
    <property type="project" value="UniProtKB-SubCell"/>
</dbReference>
<dbReference type="NCBIfam" id="TIGR01930">
    <property type="entry name" value="AcCoA-C-Actrans"/>
    <property type="match status" value="1"/>
</dbReference>
<feature type="compositionally biased region" description="Polar residues" evidence="13">
    <location>
        <begin position="1"/>
        <end position="21"/>
    </location>
</feature>
<dbReference type="PANTHER" id="PTHR43853">
    <property type="entry name" value="3-KETOACYL-COA THIOLASE, PEROXISOMAL"/>
    <property type="match status" value="1"/>
</dbReference>
<keyword evidence="7" id="KW-0443">Lipid metabolism</keyword>
<dbReference type="InterPro" id="IPR020615">
    <property type="entry name" value="Thiolase_acyl_enz_int_AS"/>
</dbReference>
<evidence type="ECO:0000256" key="12">
    <source>
        <dbReference type="RuleBase" id="RU003557"/>
    </source>
</evidence>
<evidence type="ECO:0000256" key="2">
    <source>
        <dbReference type="ARBA" id="ARBA00005189"/>
    </source>
</evidence>
<evidence type="ECO:0000256" key="9">
    <source>
        <dbReference type="ARBA" id="ARBA00023315"/>
    </source>
</evidence>
<comment type="similarity">
    <text evidence="3 12">Belongs to the thiolase-like superfamily. Thiolase family.</text>
</comment>
<feature type="active site" description="Acyl-thioester intermediate" evidence="11">
    <location>
        <position position="127"/>
    </location>
</feature>
<comment type="pathway">
    <text evidence="2">Lipid metabolism.</text>
</comment>
<evidence type="ECO:0000256" key="11">
    <source>
        <dbReference type="PIRSR" id="PIRSR000429-1"/>
    </source>
</evidence>
<evidence type="ECO:0000313" key="16">
    <source>
        <dbReference type="EMBL" id="AZL94406.1"/>
    </source>
</evidence>
<dbReference type="InterPro" id="IPR020616">
    <property type="entry name" value="Thiolase_N"/>
</dbReference>
<dbReference type="EC" id="2.3.1.16" evidence="10"/>
<keyword evidence="9 12" id="KW-0012">Acyltransferase</keyword>
<dbReference type="GO" id="GO:0010124">
    <property type="term" value="P:phenylacetate catabolic process"/>
    <property type="evidence" value="ECO:0007669"/>
    <property type="project" value="TreeGrafter"/>
</dbReference>
<evidence type="ECO:0000313" key="17">
    <source>
        <dbReference type="EMBL" id="AZL94415.1"/>
    </source>
</evidence>
<keyword evidence="6" id="KW-0809">Transit peptide</keyword>
<evidence type="ECO:0000259" key="14">
    <source>
        <dbReference type="Pfam" id="PF00108"/>
    </source>
</evidence>
<evidence type="ECO:0000256" key="10">
    <source>
        <dbReference type="ARBA" id="ARBA00024073"/>
    </source>
</evidence>
<dbReference type="InterPro" id="IPR002155">
    <property type="entry name" value="Thiolase"/>
</dbReference>
<dbReference type="InterPro" id="IPR020610">
    <property type="entry name" value="Thiolase_AS"/>
</dbReference>
<dbReference type="EMBL" id="MK265875">
    <property type="protein sequence ID" value="AZL94415.1"/>
    <property type="molecule type" value="mRNA"/>
</dbReference>
<evidence type="ECO:0000259" key="15">
    <source>
        <dbReference type="Pfam" id="PF02803"/>
    </source>
</evidence>
<dbReference type="InterPro" id="IPR020617">
    <property type="entry name" value="Thiolase_C"/>
</dbReference>
<dbReference type="EMBL" id="MK265876">
    <property type="protein sequence ID" value="AZL94416.1"/>
    <property type="molecule type" value="mRNA"/>
</dbReference>
<dbReference type="AlphaFoldDB" id="A0A3Q8UBV5"/>
<dbReference type="PIRSF" id="PIRSF000429">
    <property type="entry name" value="Ac-CoA_Ac_transf"/>
    <property type="match status" value="1"/>
</dbReference>
<dbReference type="GO" id="GO:0003988">
    <property type="term" value="F:acetyl-CoA C-acyltransferase activity"/>
    <property type="evidence" value="ECO:0007669"/>
    <property type="project" value="UniProtKB-EC"/>
</dbReference>
<evidence type="ECO:0000256" key="5">
    <source>
        <dbReference type="ARBA" id="ARBA00022832"/>
    </source>
</evidence>
<comment type="subcellular location">
    <subcellularLocation>
        <location evidence="1">Peroxisome</location>
    </subcellularLocation>
</comment>
<feature type="domain" description="Thiolase N-terminal" evidence="14">
    <location>
        <begin position="43"/>
        <end position="297"/>
    </location>
</feature>
<evidence type="ECO:0000313" key="18">
    <source>
        <dbReference type="EMBL" id="AZL94416.1"/>
    </source>
</evidence>
<dbReference type="EMBL" id="MK265791">
    <property type="protein sequence ID" value="AZL94406.1"/>
    <property type="molecule type" value="mRNA"/>
</dbReference>
<dbReference type="Gene3D" id="3.40.47.10">
    <property type="match status" value="2"/>
</dbReference>
<feature type="domain" description="Thiolase C-terminal" evidence="15">
    <location>
        <begin position="306"/>
        <end position="426"/>
    </location>
</feature>
<name>A0A3Q8UBV5_9APIC</name>
<evidence type="ECO:0000256" key="8">
    <source>
        <dbReference type="ARBA" id="ARBA00023140"/>
    </source>
</evidence>
<dbReference type="GO" id="GO:0006635">
    <property type="term" value="P:fatty acid beta-oxidation"/>
    <property type="evidence" value="ECO:0007669"/>
    <property type="project" value="TreeGrafter"/>
</dbReference>
<evidence type="ECO:0000256" key="7">
    <source>
        <dbReference type="ARBA" id="ARBA00023098"/>
    </source>
</evidence>
<keyword evidence="4 12" id="KW-0808">Transferase</keyword>
<accession>A0A3Q8UBV5</accession>
<dbReference type="InterPro" id="IPR016039">
    <property type="entry name" value="Thiolase-like"/>
</dbReference>
<dbReference type="PANTHER" id="PTHR43853:SF8">
    <property type="entry name" value="3-KETOACYL-COA THIOLASE, PEROXISOMAL"/>
    <property type="match status" value="1"/>
</dbReference>
<dbReference type="PROSITE" id="PS00099">
    <property type="entry name" value="THIOLASE_3"/>
    <property type="match status" value="1"/>
</dbReference>
<evidence type="ECO:0000256" key="3">
    <source>
        <dbReference type="ARBA" id="ARBA00010982"/>
    </source>
</evidence>
<dbReference type="InterPro" id="IPR050215">
    <property type="entry name" value="Thiolase-like_sf_Thiolase"/>
</dbReference>
<evidence type="ECO:0000256" key="4">
    <source>
        <dbReference type="ARBA" id="ARBA00022679"/>
    </source>
</evidence>
<proteinExistence type="evidence at transcript level"/>
<protein>
    <recommendedName>
        <fullName evidence="10">acetyl-CoA C-acyltransferase</fullName>
        <ecNumber evidence="10">2.3.1.16</ecNumber>
    </recommendedName>
</protein>
<dbReference type="Pfam" id="PF00108">
    <property type="entry name" value="Thiolase_N"/>
    <property type="match status" value="1"/>
</dbReference>
<dbReference type="PROSITE" id="PS00098">
    <property type="entry name" value="THIOLASE_1"/>
    <property type="match status" value="1"/>
</dbReference>
<dbReference type="Pfam" id="PF02803">
    <property type="entry name" value="Thiolase_C"/>
    <property type="match status" value="1"/>
</dbReference>